<dbReference type="RefSeq" id="WP_283739132.1">
    <property type="nucleotide sequence ID" value="NZ_JASJEV010000001.1"/>
</dbReference>
<evidence type="ECO:0000313" key="2">
    <source>
        <dbReference type="EMBL" id="MDJ1157160.1"/>
    </source>
</evidence>
<reference evidence="2 3" key="1">
    <citation type="submission" date="2023-05" db="EMBL/GenBank/DDBJ databases">
        <title>Chelatococcus sp. nov., a moderately thermophilic bacterium isolated from hot spring microbial mat.</title>
        <authorList>
            <person name="Hu C.-J."/>
            <person name="Li W.-J."/>
        </authorList>
    </citation>
    <scope>NUCLEOTIDE SEQUENCE [LARGE SCALE GENOMIC DNA]</scope>
    <source>
        <strain evidence="2 3">SYSU G07232</strain>
    </source>
</reference>
<evidence type="ECO:0000313" key="3">
    <source>
        <dbReference type="Proteomes" id="UP001321492"/>
    </source>
</evidence>
<accession>A0ABT7ACR1</accession>
<keyword evidence="1" id="KW-0732">Signal</keyword>
<evidence type="ECO:0000256" key="1">
    <source>
        <dbReference type="SAM" id="SignalP"/>
    </source>
</evidence>
<dbReference type="Proteomes" id="UP001321492">
    <property type="component" value="Unassembled WGS sequence"/>
</dbReference>
<proteinExistence type="predicted"/>
<sequence length="114" mass="12096">MRGLLLVAIGLFVATSAFAAGSTAALPPPDPTAARLSRPQIGERAYKGCLVTQAQLQGTPQETLRSPCRCYANRTIAAMGEDEVAAFRQTGYFNDVTRAKALAALDACNLKRPI</sequence>
<organism evidence="2 3">
    <name type="scientific">Chelatococcus albus</name>
    <dbReference type="NCBI Taxonomy" id="3047466"/>
    <lineage>
        <taxon>Bacteria</taxon>
        <taxon>Pseudomonadati</taxon>
        <taxon>Pseudomonadota</taxon>
        <taxon>Alphaproteobacteria</taxon>
        <taxon>Hyphomicrobiales</taxon>
        <taxon>Chelatococcaceae</taxon>
        <taxon>Chelatococcus</taxon>
    </lineage>
</organism>
<protein>
    <recommendedName>
        <fullName evidence="4">YARHG domain-containing protein</fullName>
    </recommendedName>
</protein>
<keyword evidence="3" id="KW-1185">Reference proteome</keyword>
<name>A0ABT7ACR1_9HYPH</name>
<feature type="chain" id="PRO_5047177550" description="YARHG domain-containing protein" evidence="1">
    <location>
        <begin position="20"/>
        <end position="114"/>
    </location>
</feature>
<comment type="caution">
    <text evidence="2">The sequence shown here is derived from an EMBL/GenBank/DDBJ whole genome shotgun (WGS) entry which is preliminary data.</text>
</comment>
<feature type="signal peptide" evidence="1">
    <location>
        <begin position="1"/>
        <end position="19"/>
    </location>
</feature>
<evidence type="ECO:0008006" key="4">
    <source>
        <dbReference type="Google" id="ProtNLM"/>
    </source>
</evidence>
<dbReference type="EMBL" id="JASJEV010000001">
    <property type="protein sequence ID" value="MDJ1157160.1"/>
    <property type="molecule type" value="Genomic_DNA"/>
</dbReference>
<gene>
    <name evidence="2" type="ORF">QNA08_02765</name>
</gene>